<evidence type="ECO:0000313" key="2">
    <source>
        <dbReference type="Proteomes" id="UP001139125"/>
    </source>
</evidence>
<dbReference type="AlphaFoldDB" id="A0A9X2L0L2"/>
<dbReference type="Proteomes" id="UP001139125">
    <property type="component" value="Unassembled WGS sequence"/>
</dbReference>
<gene>
    <name evidence="1" type="ORF">NM125_00025</name>
</gene>
<comment type="caution">
    <text evidence="1">The sequence shown here is derived from an EMBL/GenBank/DDBJ whole genome shotgun (WGS) entry which is preliminary data.</text>
</comment>
<keyword evidence="2" id="KW-1185">Reference proteome</keyword>
<accession>A0A9X2L0L2</accession>
<proteinExistence type="predicted"/>
<organism evidence="1 2">
    <name type="scientific">Gracilimonas sediminicola</name>
    <dbReference type="NCBI Taxonomy" id="2952158"/>
    <lineage>
        <taxon>Bacteria</taxon>
        <taxon>Pseudomonadati</taxon>
        <taxon>Balneolota</taxon>
        <taxon>Balneolia</taxon>
        <taxon>Balneolales</taxon>
        <taxon>Balneolaceae</taxon>
        <taxon>Gracilimonas</taxon>
    </lineage>
</organism>
<dbReference type="EMBL" id="JANDBC010000001">
    <property type="protein sequence ID" value="MCP9289957.1"/>
    <property type="molecule type" value="Genomic_DNA"/>
</dbReference>
<evidence type="ECO:0000313" key="1">
    <source>
        <dbReference type="EMBL" id="MCP9289957.1"/>
    </source>
</evidence>
<name>A0A9X2L0L2_9BACT</name>
<protein>
    <submittedName>
        <fullName evidence="1">Uncharacterized protein</fullName>
    </submittedName>
</protein>
<reference evidence="1" key="1">
    <citation type="submission" date="2022-06" db="EMBL/GenBank/DDBJ databases">
        <title>Gracilimonas sp. CAU 1638 isolated from sea sediment.</title>
        <authorList>
            <person name="Kim W."/>
        </authorList>
    </citation>
    <scope>NUCLEOTIDE SEQUENCE</scope>
    <source>
        <strain evidence="1">CAU 1638</strain>
    </source>
</reference>
<dbReference type="RefSeq" id="WP_232802958.1">
    <property type="nucleotide sequence ID" value="NZ_CP175953.1"/>
</dbReference>
<sequence>MKSKKNIESISRGAMKSQRASFRIEGINISKKKAEQIRREVVQEFQQKVTSPTS</sequence>